<gene>
    <name evidence="13" type="ORF">CHS0354_023863</name>
</gene>
<keyword evidence="6" id="KW-0809">Transit peptide</keyword>
<dbReference type="EMBL" id="JAEAOA010001427">
    <property type="protein sequence ID" value="KAK3582322.1"/>
    <property type="molecule type" value="Genomic_DNA"/>
</dbReference>
<keyword evidence="4" id="KW-1003">Cell membrane</keyword>
<dbReference type="SUPFAM" id="SSF52518">
    <property type="entry name" value="Thiamin diphosphate-binding fold (THDP-binding)"/>
    <property type="match status" value="2"/>
</dbReference>
<keyword evidence="8" id="KW-0560">Oxidoreductase</keyword>
<dbReference type="PANTHER" id="PTHR42980:SF1">
    <property type="entry name" value="2-OXOISOVALERATE DEHYDROGENASE SUBUNIT BETA, MITOCHONDRIAL"/>
    <property type="match status" value="1"/>
</dbReference>
<dbReference type="FunFam" id="3.30.70.1230:FF:000016">
    <property type="entry name" value="Adenylate/guanylate cyclase domain-containing protein"/>
    <property type="match status" value="1"/>
</dbReference>
<evidence type="ECO:0000256" key="6">
    <source>
        <dbReference type="ARBA" id="ARBA00022946"/>
    </source>
</evidence>
<dbReference type="FunFam" id="3.40.50.970:FF:000001">
    <property type="entry name" value="Pyruvate dehydrogenase E1 beta subunit"/>
    <property type="match status" value="1"/>
</dbReference>
<dbReference type="CDD" id="cd07302">
    <property type="entry name" value="CHD"/>
    <property type="match status" value="1"/>
</dbReference>
<dbReference type="InterPro" id="IPR001054">
    <property type="entry name" value="A/G_cyclase"/>
</dbReference>
<evidence type="ECO:0000256" key="9">
    <source>
        <dbReference type="ARBA" id="ARBA00023136"/>
    </source>
</evidence>
<dbReference type="GO" id="GO:0016829">
    <property type="term" value="F:lyase activity"/>
    <property type="evidence" value="ECO:0007669"/>
    <property type="project" value="UniProtKB-KW"/>
</dbReference>
<dbReference type="InterPro" id="IPR029787">
    <property type="entry name" value="Nucleotide_cyclase"/>
</dbReference>
<dbReference type="SMART" id="SM00044">
    <property type="entry name" value="CYCc"/>
    <property type="match status" value="1"/>
</dbReference>
<dbReference type="AlphaFoldDB" id="A0AAE0RYZ8"/>
<feature type="domain" description="Guanylate cyclase" evidence="12">
    <location>
        <begin position="987"/>
        <end position="1121"/>
    </location>
</feature>
<evidence type="ECO:0000256" key="8">
    <source>
        <dbReference type="ARBA" id="ARBA00023002"/>
    </source>
</evidence>
<evidence type="ECO:0000256" key="7">
    <source>
        <dbReference type="ARBA" id="ARBA00022989"/>
    </source>
</evidence>
<evidence type="ECO:0000256" key="2">
    <source>
        <dbReference type="ARBA" id="ARBA00004196"/>
    </source>
</evidence>
<evidence type="ECO:0000256" key="10">
    <source>
        <dbReference type="ARBA" id="ARBA00023239"/>
    </source>
</evidence>
<keyword evidence="5" id="KW-0812">Transmembrane</keyword>
<organism evidence="13 14">
    <name type="scientific">Potamilus streckersoni</name>
    <dbReference type="NCBI Taxonomy" id="2493646"/>
    <lineage>
        <taxon>Eukaryota</taxon>
        <taxon>Metazoa</taxon>
        <taxon>Spiralia</taxon>
        <taxon>Lophotrochozoa</taxon>
        <taxon>Mollusca</taxon>
        <taxon>Bivalvia</taxon>
        <taxon>Autobranchia</taxon>
        <taxon>Heteroconchia</taxon>
        <taxon>Palaeoheterodonta</taxon>
        <taxon>Unionida</taxon>
        <taxon>Unionoidea</taxon>
        <taxon>Unionidae</taxon>
        <taxon>Ambleminae</taxon>
        <taxon>Lampsilini</taxon>
        <taxon>Potamilus</taxon>
    </lineage>
</organism>
<dbReference type="GO" id="GO:0007584">
    <property type="term" value="P:response to nutrient"/>
    <property type="evidence" value="ECO:0007669"/>
    <property type="project" value="TreeGrafter"/>
</dbReference>
<dbReference type="Proteomes" id="UP001195483">
    <property type="component" value="Unassembled WGS sequence"/>
</dbReference>
<keyword evidence="14" id="KW-1185">Reference proteome</keyword>
<dbReference type="PANTHER" id="PTHR42980">
    <property type="entry name" value="2-OXOISOVALERATE DEHYDROGENASE SUBUNIT BETA-RELATED"/>
    <property type="match status" value="1"/>
</dbReference>
<dbReference type="InterPro" id="IPR001017">
    <property type="entry name" value="DH_E1"/>
</dbReference>
<keyword evidence="7" id="KW-1133">Transmembrane helix</keyword>
<dbReference type="SUPFAM" id="SSF52922">
    <property type="entry name" value="TK C-terminal domain-like"/>
    <property type="match status" value="1"/>
</dbReference>
<evidence type="ECO:0000256" key="1">
    <source>
        <dbReference type="ARBA" id="ARBA00001964"/>
    </source>
</evidence>
<comment type="subcellular location">
    <subcellularLocation>
        <location evidence="2">Cell envelope</location>
    </subcellularLocation>
</comment>
<evidence type="ECO:0000313" key="13">
    <source>
        <dbReference type="EMBL" id="KAK3582322.1"/>
    </source>
</evidence>
<dbReference type="GO" id="GO:0035556">
    <property type="term" value="P:intracellular signal transduction"/>
    <property type="evidence" value="ECO:0007669"/>
    <property type="project" value="InterPro"/>
</dbReference>
<comment type="cofactor">
    <cofactor evidence="1">
        <name>thiamine diphosphate</name>
        <dbReference type="ChEBI" id="CHEBI:58937"/>
    </cofactor>
</comment>
<dbReference type="Pfam" id="PF05226">
    <property type="entry name" value="CHASE2"/>
    <property type="match status" value="1"/>
</dbReference>
<proteinExistence type="predicted"/>
<dbReference type="GO" id="GO:0009190">
    <property type="term" value="P:cyclic nucleotide biosynthetic process"/>
    <property type="evidence" value="ECO:0007669"/>
    <property type="project" value="InterPro"/>
</dbReference>
<dbReference type="SMART" id="SM01080">
    <property type="entry name" value="CHASE2"/>
    <property type="match status" value="1"/>
</dbReference>
<comment type="catalytic activity">
    <reaction evidence="11">
        <text>N(6)-[(R)-lipoyl]-L-lysyl-[protein] + 3-methyl-2-oxobutanoate + H(+) = N(6)-[(R)-S(8)-2-methylpropanoyldihydrolipoyl]-L-lysyl-[protein] + CO2</text>
        <dbReference type="Rhea" id="RHEA:13457"/>
        <dbReference type="Rhea" id="RHEA-COMP:10474"/>
        <dbReference type="Rhea" id="RHEA-COMP:10497"/>
        <dbReference type="ChEBI" id="CHEBI:11851"/>
        <dbReference type="ChEBI" id="CHEBI:15378"/>
        <dbReference type="ChEBI" id="CHEBI:16526"/>
        <dbReference type="ChEBI" id="CHEBI:83099"/>
        <dbReference type="ChEBI" id="CHEBI:83142"/>
        <dbReference type="EC" id="1.2.4.4"/>
    </reaction>
    <physiologicalReaction direction="left-to-right" evidence="11">
        <dbReference type="Rhea" id="RHEA:13458"/>
    </physiologicalReaction>
</comment>
<dbReference type="Gene3D" id="3.30.70.1230">
    <property type="entry name" value="Nucleotide cyclase"/>
    <property type="match status" value="1"/>
</dbReference>
<reference evidence="13" key="2">
    <citation type="journal article" date="2021" name="Genome Biol. Evol.">
        <title>Developing a high-quality reference genome for a parasitic bivalve with doubly uniparental inheritance (Bivalvia: Unionida).</title>
        <authorList>
            <person name="Smith C.H."/>
        </authorList>
    </citation>
    <scope>NUCLEOTIDE SEQUENCE</scope>
    <source>
        <strain evidence="13">CHS0354</strain>
        <tissue evidence="13">Mantle</tissue>
    </source>
</reference>
<evidence type="ECO:0000256" key="11">
    <source>
        <dbReference type="ARBA" id="ARBA00051764"/>
    </source>
</evidence>
<sequence length="1196" mass="134700">MIHYAERQTLVVPSETKCQAFRDMVISRELDLQMIKLVKQNKGSFHVGAAGHEAAQLSAAMSLKKGSDWVFPYYRDLTLCLTLGFTPREVLLDFLGKEASPSSKGRQMYAHWGKRSSKIVSQSACTGTQYLQAVGAAMACKRDASNGMVLVCSGEGATSQGDFHEALNWSARERLPILFLIEDNDYAISVPKYEQIAGLNIANIAKGYEGLSTYIVDGTDFTFLLPFFNEIVEKCRKGEPCLIQANVVRLLPHSSSDDHSKYKLPEQLQEDSRRDCLEILKRELISQGIKSQSECQRVIENAKIEISAAVDWALMQQDPSAKDVLRDVISNTKTRTQELDYEHGAIEGDSVVMIDAINHALDEELLINPKMLIYGEDVGGLKGGVFSATRQLAQKHGSHRVFNSQLAESAIVGTAIGLSLAGYKPIVEIQFSDYIFPAFMQIRNELAMMRYRSGGEWSCPVVIRVPTGGYIAGGHYHSQSIESFFSHMPGLLVAFPSTASDAKGLLKTACRLEDPVLFLEHKFLYRQGFAKSPEPSTNYLLPFGKGRVVKFGTDISIITYGVMVQRSLEAAVTLERTHRVSIEVVDLRTLIPYDKELILTSVTKTGVFENLELRMLDSKFNRRPMDSTLIFRSDVIIIGITDYALDEFSERFPWPRRYYAKIIENLNKAGASVVAFDLLFTDVDSKSEDSTFRKALSNAENIVIAGREPVENLRMDIQWSAKANYQTIFDNVKNINVGNVSLRQDNDGIYRRYHPMSYNTLDKPFLSFGYAILNKYFKHSAQDTLLRLNNRAYSFMNKSIPLWWDGVSTLLNFYGSDRTFPIISADAILDDSSIVTKTEMDLLRDMSRTLGIDSSAMYRPENRAFWEINIFHDSLSNVQNKVKNKICIVGPMFPESKDFFTTPMWYGGEPSQNGIYGVEIHATAVQNFIDALSLSYIITLVYEYFIAAKQKRVIKEFFTAYVPPMLVEQMIDQPSLFKIGGEKRELTMLFSDIREFTHISESYKEHPEHLVALLNEYLGVMTDIIFKNKGTLDKYIGDAIVAFWNAPVPVNNHAEMACLAAVEMQRKLDELRQKWAMEGRPPIYSRIGINTGIVIVGNMGSQSRFSYTAMGDAMNLASRLEAANKYFGTEIIISEYTQKIVKDFFLLRELATITVQGKSEPVKVFDLISVKERGKRYSEIEPAHTAKQGVISIAKD</sequence>
<dbReference type="GO" id="GO:0003863">
    <property type="term" value="F:branched-chain 2-oxo acid dehydrogenase activity"/>
    <property type="evidence" value="ECO:0007669"/>
    <property type="project" value="UniProtKB-EC"/>
</dbReference>
<evidence type="ECO:0000259" key="12">
    <source>
        <dbReference type="PROSITE" id="PS50125"/>
    </source>
</evidence>
<evidence type="ECO:0000256" key="4">
    <source>
        <dbReference type="ARBA" id="ARBA00022475"/>
    </source>
</evidence>
<keyword evidence="9" id="KW-0472">Membrane</keyword>
<reference evidence="13" key="3">
    <citation type="submission" date="2023-05" db="EMBL/GenBank/DDBJ databases">
        <authorList>
            <person name="Smith C.H."/>
        </authorList>
    </citation>
    <scope>NUCLEOTIDE SEQUENCE</scope>
    <source>
        <strain evidence="13">CHS0354</strain>
        <tissue evidence="13">Mantle</tissue>
    </source>
</reference>
<dbReference type="Gene3D" id="3.40.50.970">
    <property type="match status" value="2"/>
</dbReference>
<reference evidence="13" key="1">
    <citation type="journal article" date="2021" name="Genome Biol. Evol.">
        <title>A High-Quality Reference Genome for a Parasitic Bivalve with Doubly Uniparental Inheritance (Bivalvia: Unionida).</title>
        <authorList>
            <person name="Smith C.H."/>
        </authorList>
    </citation>
    <scope>NUCLEOTIDE SEQUENCE</scope>
    <source>
        <strain evidence="13">CHS0354</strain>
    </source>
</reference>
<keyword evidence="10" id="KW-0456">Lyase</keyword>
<dbReference type="PROSITE" id="PS50125">
    <property type="entry name" value="GUANYLATE_CYCLASE_2"/>
    <property type="match status" value="1"/>
</dbReference>
<comment type="caution">
    <text evidence="13">The sequence shown here is derived from an EMBL/GenBank/DDBJ whole genome shotgun (WGS) entry which is preliminary data.</text>
</comment>
<dbReference type="Pfam" id="PF02779">
    <property type="entry name" value="Transket_pyr"/>
    <property type="match status" value="1"/>
</dbReference>
<dbReference type="InterPro" id="IPR005475">
    <property type="entry name" value="Transketolase-like_Pyr-bd"/>
</dbReference>
<name>A0AAE0RYZ8_9BIVA</name>
<evidence type="ECO:0000313" key="14">
    <source>
        <dbReference type="Proteomes" id="UP001195483"/>
    </source>
</evidence>
<dbReference type="EC" id="1.2.4.4" evidence="3"/>
<dbReference type="InterPro" id="IPR029061">
    <property type="entry name" value="THDP-binding"/>
</dbReference>
<dbReference type="InterPro" id="IPR007890">
    <property type="entry name" value="CHASE2"/>
</dbReference>
<dbReference type="Gene3D" id="3.40.50.920">
    <property type="match status" value="1"/>
</dbReference>
<accession>A0AAE0RYZ8</accession>
<evidence type="ECO:0000256" key="3">
    <source>
        <dbReference type="ARBA" id="ARBA00012277"/>
    </source>
</evidence>
<dbReference type="GO" id="GO:0009083">
    <property type="term" value="P:branched-chain amino acid catabolic process"/>
    <property type="evidence" value="ECO:0007669"/>
    <property type="project" value="TreeGrafter"/>
</dbReference>
<dbReference type="SMART" id="SM00861">
    <property type="entry name" value="Transket_pyr"/>
    <property type="match status" value="1"/>
</dbReference>
<dbReference type="InterPro" id="IPR009014">
    <property type="entry name" value="Transketo_C/PFOR_II"/>
</dbReference>
<evidence type="ECO:0000256" key="5">
    <source>
        <dbReference type="ARBA" id="ARBA00022692"/>
    </source>
</evidence>
<dbReference type="Pfam" id="PF00676">
    <property type="entry name" value="E1_dh"/>
    <property type="match status" value="1"/>
</dbReference>
<dbReference type="CDD" id="cd07036">
    <property type="entry name" value="TPP_PYR_E1-PDHc-beta_like"/>
    <property type="match status" value="1"/>
</dbReference>
<dbReference type="CDD" id="cd02000">
    <property type="entry name" value="TPP_E1_PDC_ADC_BCADC"/>
    <property type="match status" value="1"/>
</dbReference>
<dbReference type="Pfam" id="PF00211">
    <property type="entry name" value="Guanylate_cyc"/>
    <property type="match status" value="1"/>
</dbReference>
<protein>
    <recommendedName>
        <fullName evidence="3">3-methyl-2-oxobutanoate dehydrogenase (2-methylpropanoyl-transferring)</fullName>
        <ecNumber evidence="3">1.2.4.4</ecNumber>
    </recommendedName>
</protein>
<dbReference type="SUPFAM" id="SSF55073">
    <property type="entry name" value="Nucleotide cyclase"/>
    <property type="match status" value="1"/>
</dbReference>